<dbReference type="GO" id="GO:0017025">
    <property type="term" value="F:TBP-class protein binding"/>
    <property type="evidence" value="ECO:0007669"/>
    <property type="project" value="EnsemblFungi"/>
</dbReference>
<dbReference type="SUPFAM" id="SSF50978">
    <property type="entry name" value="WD40 repeat-like"/>
    <property type="match status" value="1"/>
</dbReference>
<accession>A0A1X2G8B4</accession>
<dbReference type="PROSITE" id="PS50082">
    <property type="entry name" value="WD_REPEATS_2"/>
    <property type="match status" value="1"/>
</dbReference>
<dbReference type="InterPro" id="IPR015943">
    <property type="entry name" value="WD40/YVTN_repeat-like_dom_sf"/>
</dbReference>
<dbReference type="Pfam" id="PF23798">
    <property type="entry name" value="Beta-prop_SPT8"/>
    <property type="match status" value="1"/>
</dbReference>
<feature type="compositionally biased region" description="Acidic residues" evidence="4">
    <location>
        <begin position="1"/>
        <end position="12"/>
    </location>
</feature>
<dbReference type="SMART" id="SM00320">
    <property type="entry name" value="WD40"/>
    <property type="match status" value="6"/>
</dbReference>
<name>A0A1X2G8B4_9FUNG</name>
<evidence type="ECO:0000313" key="6">
    <source>
        <dbReference type="EMBL" id="ORX46814.1"/>
    </source>
</evidence>
<evidence type="ECO:0000256" key="4">
    <source>
        <dbReference type="SAM" id="MobiDB-lite"/>
    </source>
</evidence>
<organism evidence="6 7">
    <name type="scientific">Hesseltinella vesiculosa</name>
    <dbReference type="NCBI Taxonomy" id="101127"/>
    <lineage>
        <taxon>Eukaryota</taxon>
        <taxon>Fungi</taxon>
        <taxon>Fungi incertae sedis</taxon>
        <taxon>Mucoromycota</taxon>
        <taxon>Mucoromycotina</taxon>
        <taxon>Mucoromycetes</taxon>
        <taxon>Mucorales</taxon>
        <taxon>Cunninghamellaceae</taxon>
        <taxon>Hesseltinella</taxon>
    </lineage>
</organism>
<feature type="compositionally biased region" description="Acidic residues" evidence="4">
    <location>
        <begin position="21"/>
        <end position="33"/>
    </location>
</feature>
<protein>
    <submittedName>
        <fullName evidence="6">WD40 repeat-like protein</fullName>
    </submittedName>
</protein>
<keyword evidence="2" id="KW-0677">Repeat</keyword>
<feature type="region of interest" description="Disordered" evidence="4">
    <location>
        <begin position="299"/>
        <end position="318"/>
    </location>
</feature>
<keyword evidence="1 3" id="KW-0853">WD repeat</keyword>
<dbReference type="EMBL" id="MCGT01000036">
    <property type="protein sequence ID" value="ORX46814.1"/>
    <property type="molecule type" value="Genomic_DNA"/>
</dbReference>
<dbReference type="GO" id="GO:0000124">
    <property type="term" value="C:SAGA complex"/>
    <property type="evidence" value="ECO:0007669"/>
    <property type="project" value="EnsemblFungi"/>
</dbReference>
<dbReference type="Gene3D" id="2.130.10.10">
    <property type="entry name" value="YVTN repeat-like/Quinoprotein amine dehydrogenase"/>
    <property type="match status" value="2"/>
</dbReference>
<feature type="domain" description="Transcription factor spt8 beta-propeller" evidence="5">
    <location>
        <begin position="68"/>
        <end position="508"/>
    </location>
</feature>
<evidence type="ECO:0000256" key="2">
    <source>
        <dbReference type="ARBA" id="ARBA00022737"/>
    </source>
</evidence>
<feature type="repeat" description="WD" evidence="3">
    <location>
        <begin position="222"/>
        <end position="263"/>
    </location>
</feature>
<evidence type="ECO:0000313" key="7">
    <source>
        <dbReference type="Proteomes" id="UP000242146"/>
    </source>
</evidence>
<dbReference type="GO" id="GO:1900237">
    <property type="term" value="P:positive regulation of induction of conjugation with cellular fusion"/>
    <property type="evidence" value="ECO:0007669"/>
    <property type="project" value="EnsemblFungi"/>
</dbReference>
<dbReference type="InterPro" id="IPR001680">
    <property type="entry name" value="WD40_rpt"/>
</dbReference>
<feature type="region of interest" description="Disordered" evidence="4">
    <location>
        <begin position="1"/>
        <end position="51"/>
    </location>
</feature>
<gene>
    <name evidence="6" type="ORF">DM01DRAFT_1339465</name>
</gene>
<sequence length="515" mass="56662">MSSDEEDLDLNDDSLPPLDNQSDDGEQDPDDMIDQPSAQPSPSPMQDLPHSRQVDLSIDQDCIDCSSYDIVPMAAAIHPNAIYTLAATRCFRWVFTGSDDGYLRKWDFFASMNGKTALTQAQRHSFADSLSQAGVIASWWENDEQPEPVVKDILNDIPDSPTSTVSTSLTNPPSAHFKETKLSPVFGLAVQSEALWGLQGLESGAVHLTTIRHEEGKCHHVFRKHTAPVSVLNIIPGEAGFLSGSWDRQLLEWDLQQGNVVRQYAGHITQISTTAFQPMFAEPGDKSTNLDDKATTDVDMEDADADTPLSTSADPPQEDRYSPHIFLSASVDGQCLIWDRRMEKEAAKLSVPDKTPPWCFSACWHADGSKIYVGRRNGTVEEWDAKQHQLLQTFRMPVNSGPVYNVCALPNGKHIVCASHDNIRLWNISVESSFTIKTDSPANQVVTPTEAIKVANTKSIIPFTIIPGHHGGMTSSILVDPTSRYMITTSGNRGWEGTSTNSCLFYDISPVLAST</sequence>
<dbReference type="GO" id="GO:0045944">
    <property type="term" value="P:positive regulation of transcription by RNA polymerase II"/>
    <property type="evidence" value="ECO:0007669"/>
    <property type="project" value="EnsemblFungi"/>
</dbReference>
<dbReference type="PANTHER" id="PTHR44019:SF8">
    <property type="entry name" value="POC1 CENTRIOLAR PROTEIN HOMOLOG"/>
    <property type="match status" value="1"/>
</dbReference>
<dbReference type="OrthoDB" id="10260946at2759"/>
<dbReference type="AlphaFoldDB" id="A0A1X2G8B4"/>
<dbReference type="InterPro" id="IPR057544">
    <property type="entry name" value="Beta-prop_SPT8"/>
</dbReference>
<keyword evidence="7" id="KW-1185">Reference proteome</keyword>
<dbReference type="Proteomes" id="UP000242146">
    <property type="component" value="Unassembled WGS sequence"/>
</dbReference>
<dbReference type="InterPro" id="IPR050505">
    <property type="entry name" value="WDR55/POC1"/>
</dbReference>
<dbReference type="GO" id="GO:0000122">
    <property type="term" value="P:negative regulation of transcription by RNA polymerase II"/>
    <property type="evidence" value="ECO:0007669"/>
    <property type="project" value="EnsemblFungi"/>
</dbReference>
<evidence type="ECO:0000256" key="1">
    <source>
        <dbReference type="ARBA" id="ARBA00022574"/>
    </source>
</evidence>
<dbReference type="PANTHER" id="PTHR44019">
    <property type="entry name" value="WD REPEAT-CONTAINING PROTEIN 55"/>
    <property type="match status" value="1"/>
</dbReference>
<dbReference type="GO" id="GO:0003712">
    <property type="term" value="F:transcription coregulator activity"/>
    <property type="evidence" value="ECO:0007669"/>
    <property type="project" value="EnsemblFungi"/>
</dbReference>
<evidence type="ECO:0000256" key="3">
    <source>
        <dbReference type="PROSITE-ProRule" id="PRU00221"/>
    </source>
</evidence>
<dbReference type="GO" id="GO:0006325">
    <property type="term" value="P:chromatin organization"/>
    <property type="evidence" value="ECO:0007669"/>
    <property type="project" value="EnsemblFungi"/>
</dbReference>
<reference evidence="6 7" key="1">
    <citation type="submission" date="2016-07" db="EMBL/GenBank/DDBJ databases">
        <title>Pervasive Adenine N6-methylation of Active Genes in Fungi.</title>
        <authorList>
            <consortium name="DOE Joint Genome Institute"/>
            <person name="Mondo S.J."/>
            <person name="Dannebaum R.O."/>
            <person name="Kuo R.C."/>
            <person name="Labutti K."/>
            <person name="Haridas S."/>
            <person name="Kuo A."/>
            <person name="Salamov A."/>
            <person name="Ahrendt S.R."/>
            <person name="Lipzen A."/>
            <person name="Sullivan W."/>
            <person name="Andreopoulos W.B."/>
            <person name="Clum A."/>
            <person name="Lindquist E."/>
            <person name="Daum C."/>
            <person name="Ramamoorthy G.K."/>
            <person name="Gryganskyi A."/>
            <person name="Culley D."/>
            <person name="Magnuson J.K."/>
            <person name="James T.Y."/>
            <person name="O'Malley M.A."/>
            <person name="Stajich J.E."/>
            <person name="Spatafora J.W."/>
            <person name="Visel A."/>
            <person name="Grigoriev I.V."/>
        </authorList>
    </citation>
    <scope>NUCLEOTIDE SEQUENCE [LARGE SCALE GENOMIC DNA]</scope>
    <source>
        <strain evidence="6 7">NRRL 3301</strain>
    </source>
</reference>
<comment type="caution">
    <text evidence="6">The sequence shown here is derived from an EMBL/GenBank/DDBJ whole genome shotgun (WGS) entry which is preliminary data.</text>
</comment>
<feature type="compositionally biased region" description="Low complexity" evidence="4">
    <location>
        <begin position="35"/>
        <end position="46"/>
    </location>
</feature>
<dbReference type="InterPro" id="IPR036322">
    <property type="entry name" value="WD40_repeat_dom_sf"/>
</dbReference>
<proteinExistence type="predicted"/>
<dbReference type="STRING" id="101127.A0A1X2G8B4"/>
<evidence type="ECO:0000259" key="5">
    <source>
        <dbReference type="Pfam" id="PF23798"/>
    </source>
</evidence>